<keyword evidence="2" id="KW-1185">Reference proteome</keyword>
<gene>
    <name evidence="1" type="ORF">RUJ08_14895</name>
</gene>
<dbReference type="RefSeq" id="WP_057083774.1">
    <property type="nucleotide sequence ID" value="NZ_CP104920.1"/>
</dbReference>
<reference evidence="1 2" key="1">
    <citation type="submission" date="2023-10" db="EMBL/GenBank/DDBJ databases">
        <title>Clonality and diversity in the soft rot Dickeya solani phytopathogen.</title>
        <authorList>
            <person name="Pedron J."/>
            <person name="Van Gijisegem F."/>
            <person name="Portier P."/>
            <person name="Taghouti G."/>
        </authorList>
    </citation>
    <scope>NUCLEOTIDE SEQUENCE [LARGE SCALE GENOMIC DNA]</scope>
    <source>
        <strain evidence="1 2">FVG2-MFV017-A9</strain>
    </source>
</reference>
<dbReference type="EMBL" id="JAWLLM010000016">
    <property type="protein sequence ID" value="MDV7043413.1"/>
    <property type="molecule type" value="Genomic_DNA"/>
</dbReference>
<evidence type="ECO:0000313" key="1">
    <source>
        <dbReference type="EMBL" id="MDV7043413.1"/>
    </source>
</evidence>
<dbReference type="Pfam" id="PF10721">
    <property type="entry name" value="DUF2514"/>
    <property type="match status" value="1"/>
</dbReference>
<accession>A0ABU4EH64</accession>
<comment type="caution">
    <text evidence="1">The sequence shown here is derived from an EMBL/GenBank/DDBJ whole genome shotgun (WGS) entry which is preliminary data.</text>
</comment>
<organism evidence="1 2">
    <name type="scientific">Dickeya solani</name>
    <dbReference type="NCBI Taxonomy" id="1089444"/>
    <lineage>
        <taxon>Bacteria</taxon>
        <taxon>Pseudomonadati</taxon>
        <taxon>Pseudomonadota</taxon>
        <taxon>Gammaproteobacteria</taxon>
        <taxon>Enterobacterales</taxon>
        <taxon>Pectobacteriaceae</taxon>
        <taxon>Dickeya</taxon>
    </lineage>
</organism>
<proteinExistence type="predicted"/>
<name>A0ABU4EH64_9GAMM</name>
<dbReference type="InterPro" id="IPR019659">
    <property type="entry name" value="DUF2514"/>
</dbReference>
<protein>
    <submittedName>
        <fullName evidence="1">DUF2514 family protein</fullName>
    </submittedName>
</protein>
<sequence length="176" mass="18911">MTGLILKYWKPLALITLAAFFVWGFSHWRYSAGRDDADAAWQHKWDQRDIADAAALAKRQSDERAEERHRQGAIDAISSEAQRGIERAQADAVIAQSAADGLSATISNLKRQLAASETGRVSATAAAGAARTNAGILLADVLQRADKRAGELAAYADRARLAGLTCERAYSAITGK</sequence>
<dbReference type="Proteomes" id="UP001187868">
    <property type="component" value="Unassembled WGS sequence"/>
</dbReference>
<evidence type="ECO:0000313" key="2">
    <source>
        <dbReference type="Proteomes" id="UP001187868"/>
    </source>
</evidence>